<evidence type="ECO:0000256" key="1">
    <source>
        <dbReference type="ARBA" id="ARBA00022763"/>
    </source>
</evidence>
<dbReference type="GO" id="GO:0006281">
    <property type="term" value="P:DNA repair"/>
    <property type="evidence" value="ECO:0007669"/>
    <property type="project" value="InterPro"/>
</dbReference>
<dbReference type="SUPFAM" id="SSF56672">
    <property type="entry name" value="DNA/RNA polymerases"/>
    <property type="match status" value="1"/>
</dbReference>
<dbReference type="CDD" id="cd03468">
    <property type="entry name" value="PolY_like"/>
    <property type="match status" value="1"/>
</dbReference>
<proteinExistence type="predicted"/>
<name>A0A1W9HY81_9HYPH</name>
<evidence type="ECO:0000313" key="4">
    <source>
        <dbReference type="Proteomes" id="UP000192872"/>
    </source>
</evidence>
<feature type="domain" description="UmuC" evidence="2">
    <location>
        <begin position="12"/>
        <end position="135"/>
    </location>
</feature>
<dbReference type="EMBL" id="LWDL01000013">
    <property type="protein sequence ID" value="OQW52330.1"/>
    <property type="molecule type" value="Genomic_DNA"/>
</dbReference>
<gene>
    <name evidence="3" type="ORF">A4S15_08105</name>
</gene>
<keyword evidence="1" id="KW-0227">DNA damage</keyword>
<dbReference type="AlphaFoldDB" id="A0A1W9HY81"/>
<protein>
    <recommendedName>
        <fullName evidence="2">UmuC domain-containing protein</fullName>
    </recommendedName>
</protein>
<dbReference type="InterPro" id="IPR050356">
    <property type="entry name" value="SulA_CellDiv_inhibitor"/>
</dbReference>
<evidence type="ECO:0000313" key="3">
    <source>
        <dbReference type="EMBL" id="OQW52330.1"/>
    </source>
</evidence>
<accession>A0A1W9HY81</accession>
<dbReference type="Proteomes" id="UP000192872">
    <property type="component" value="Unassembled WGS sequence"/>
</dbReference>
<dbReference type="Pfam" id="PF00817">
    <property type="entry name" value="IMS"/>
    <property type="match status" value="1"/>
</dbReference>
<reference evidence="3 4" key="1">
    <citation type="journal article" date="2017" name="Water Res.">
        <title>Comammox in drinking water systems.</title>
        <authorList>
            <person name="Wang Y."/>
            <person name="Ma L."/>
            <person name="Mao Y."/>
            <person name="Jiang X."/>
            <person name="Xia Y."/>
            <person name="Yu K."/>
            <person name="Li B."/>
            <person name="Zhang T."/>
        </authorList>
    </citation>
    <scope>NUCLEOTIDE SEQUENCE [LARGE SCALE GENOMIC DNA]</scope>
    <source>
        <strain evidence="3">SG_bin8</strain>
    </source>
</reference>
<dbReference type="STRING" id="1827387.A4S15_08105"/>
<dbReference type="InterPro" id="IPR001126">
    <property type="entry name" value="UmuC"/>
</dbReference>
<comment type="caution">
    <text evidence="3">The sequence shown here is derived from an EMBL/GenBank/DDBJ whole genome shotgun (WGS) entry which is preliminary data.</text>
</comment>
<evidence type="ECO:0000259" key="2">
    <source>
        <dbReference type="Pfam" id="PF00817"/>
    </source>
</evidence>
<dbReference type="PANTHER" id="PTHR35369:SF2">
    <property type="entry name" value="BLR3025 PROTEIN"/>
    <property type="match status" value="1"/>
</dbReference>
<dbReference type="InterPro" id="IPR043502">
    <property type="entry name" value="DNA/RNA_pol_sf"/>
</dbReference>
<dbReference type="PANTHER" id="PTHR35369">
    <property type="entry name" value="BLR3025 PROTEIN-RELATED"/>
    <property type="match status" value="1"/>
</dbReference>
<sequence>MNRPRSGTADEPPFVLTQKERGALRIAALDPLARRCKLALDMALAEARALVPNLMTAAMDHAADADYLLAAAAVCEKFTPLVTLRGREGLILDITGCAHLFDGEEALLIQARRNLNRLGLATRAALANTPDAAWAFARFSSTERLPPATEERAARALPVAALEQERHITLALTRAGLRTLGDLADRPSSLLAARFGAGLVDILQRILGRDDIRITPLRPPPEIMADKHFATPITAMEGLLAELARLAGDVMSLLERRGAGGRGFEVIFFRADGAVRRLTIETAQAMRDGARLMRLIALKITTLADPLDPGFGFDALRLAVTWGETLDERQHHLSGGQVADEEKRGLADLVDRLVARFGRDHVQRFVARATHDPGEAGGVVPYLSPASSASWPPLEPGHPPLRPLTLFERPQLIEALAEVPDSPPRRFRWRRQLHEVALAEGPERIAPEWWHSHIAGGDHPPAVRDYYRVEDATGQRFWIFREGLYEDSTTHPRWFLHGLFA</sequence>
<organism evidence="3 4">
    <name type="scientific">Candidatus Raskinella chloraquaticus</name>
    <dbReference type="NCBI Taxonomy" id="1951219"/>
    <lineage>
        <taxon>Bacteria</taxon>
        <taxon>Pseudomonadati</taxon>
        <taxon>Pseudomonadota</taxon>
        <taxon>Alphaproteobacteria</taxon>
        <taxon>Hyphomicrobiales</taxon>
        <taxon>Phreatobacteraceae</taxon>
        <taxon>Candidatus Raskinella</taxon>
    </lineage>
</organism>